<dbReference type="EMBL" id="RCHS01002303">
    <property type="protein sequence ID" value="RMX48255.1"/>
    <property type="molecule type" value="Genomic_DNA"/>
</dbReference>
<keyword evidence="3" id="KW-1185">Reference proteome</keyword>
<proteinExistence type="predicted"/>
<keyword evidence="1" id="KW-0472">Membrane</keyword>
<accession>A0A3M6U3K5</accession>
<keyword evidence="1" id="KW-1133">Transmembrane helix</keyword>
<keyword evidence="1" id="KW-0812">Transmembrane</keyword>
<name>A0A3M6U3K5_POCDA</name>
<organism evidence="2 3">
    <name type="scientific">Pocillopora damicornis</name>
    <name type="common">Cauliflower coral</name>
    <name type="synonym">Millepora damicornis</name>
    <dbReference type="NCBI Taxonomy" id="46731"/>
    <lineage>
        <taxon>Eukaryota</taxon>
        <taxon>Metazoa</taxon>
        <taxon>Cnidaria</taxon>
        <taxon>Anthozoa</taxon>
        <taxon>Hexacorallia</taxon>
        <taxon>Scleractinia</taxon>
        <taxon>Astrocoeniina</taxon>
        <taxon>Pocilloporidae</taxon>
        <taxon>Pocillopora</taxon>
    </lineage>
</organism>
<protein>
    <submittedName>
        <fullName evidence="2">Uncharacterized protein</fullName>
    </submittedName>
</protein>
<evidence type="ECO:0000313" key="3">
    <source>
        <dbReference type="Proteomes" id="UP000275408"/>
    </source>
</evidence>
<dbReference type="Proteomes" id="UP000275408">
    <property type="component" value="Unassembled WGS sequence"/>
</dbReference>
<evidence type="ECO:0000256" key="1">
    <source>
        <dbReference type="SAM" id="Phobius"/>
    </source>
</evidence>
<dbReference type="AlphaFoldDB" id="A0A3M6U3K5"/>
<gene>
    <name evidence="2" type="ORF">pdam_00005464</name>
</gene>
<reference evidence="2 3" key="1">
    <citation type="journal article" date="2018" name="Sci. Rep.">
        <title>Comparative analysis of the Pocillopora damicornis genome highlights role of immune system in coral evolution.</title>
        <authorList>
            <person name="Cunning R."/>
            <person name="Bay R.A."/>
            <person name="Gillette P."/>
            <person name="Baker A.C."/>
            <person name="Traylor-Knowles N."/>
        </authorList>
    </citation>
    <scope>NUCLEOTIDE SEQUENCE [LARGE SCALE GENOMIC DNA]</scope>
    <source>
        <strain evidence="2">RSMAS</strain>
        <tissue evidence="2">Whole animal</tissue>
    </source>
</reference>
<comment type="caution">
    <text evidence="2">The sequence shown here is derived from an EMBL/GenBank/DDBJ whole genome shotgun (WGS) entry which is preliminary data.</text>
</comment>
<evidence type="ECO:0000313" key="2">
    <source>
        <dbReference type="EMBL" id="RMX48255.1"/>
    </source>
</evidence>
<feature type="transmembrane region" description="Helical" evidence="1">
    <location>
        <begin position="113"/>
        <end position="136"/>
    </location>
</feature>
<sequence>MKLDTKCPSFSPSLVSGDAGSLPVRTPLSLSSKHCVLTSPSTRRKYRNEVRNFVDRIFLGYKFSSPAHLSFSFRDCFQVQGFMNPRTPASVAGVLKFLHHSLKLKRKKNSFKIIIGFFFTPSLFLATKVTISFVYYSPKIIKCTQKP</sequence>